<proteinExistence type="predicted"/>
<accession>A0AAV0XP52</accession>
<evidence type="ECO:0000259" key="6">
    <source>
        <dbReference type="PROSITE" id="PS50950"/>
    </source>
</evidence>
<evidence type="ECO:0000256" key="2">
    <source>
        <dbReference type="ARBA" id="ARBA00022771"/>
    </source>
</evidence>
<dbReference type="Proteomes" id="UP001160148">
    <property type="component" value="Unassembled WGS sequence"/>
</dbReference>
<evidence type="ECO:0000313" key="7">
    <source>
        <dbReference type="EMBL" id="CAI6370148.1"/>
    </source>
</evidence>
<evidence type="ECO:0000256" key="5">
    <source>
        <dbReference type="PROSITE-ProRule" id="PRU00309"/>
    </source>
</evidence>
<dbReference type="EMBL" id="CARXXK010000228">
    <property type="protein sequence ID" value="CAI6370148.1"/>
    <property type="molecule type" value="Genomic_DNA"/>
</dbReference>
<name>A0AAV0XP52_9HEMI</name>
<evidence type="ECO:0000256" key="3">
    <source>
        <dbReference type="ARBA" id="ARBA00022833"/>
    </source>
</evidence>
<dbReference type="AlphaFoldDB" id="A0AAV0XP52"/>
<dbReference type="Gene3D" id="6.20.210.20">
    <property type="entry name" value="THAP domain"/>
    <property type="match status" value="1"/>
</dbReference>
<evidence type="ECO:0000313" key="8">
    <source>
        <dbReference type="Proteomes" id="UP001160148"/>
    </source>
</evidence>
<keyword evidence="2 5" id="KW-0863">Zinc-finger</keyword>
<protein>
    <recommendedName>
        <fullName evidence="6">THAP-type domain-containing protein</fullName>
    </recommendedName>
</protein>
<dbReference type="GO" id="GO:0043565">
    <property type="term" value="F:sequence-specific DNA binding"/>
    <property type="evidence" value="ECO:0007669"/>
    <property type="project" value="InterPro"/>
</dbReference>
<dbReference type="InterPro" id="IPR026516">
    <property type="entry name" value="THAP1/10"/>
</dbReference>
<dbReference type="Pfam" id="PF05485">
    <property type="entry name" value="THAP"/>
    <property type="match status" value="1"/>
</dbReference>
<dbReference type="PROSITE" id="PS50950">
    <property type="entry name" value="ZF_THAP"/>
    <property type="match status" value="1"/>
</dbReference>
<dbReference type="SUPFAM" id="SSF57716">
    <property type="entry name" value="Glucocorticoid receptor-like (DNA-binding domain)"/>
    <property type="match status" value="1"/>
</dbReference>
<dbReference type="SMART" id="SM00692">
    <property type="entry name" value="DM3"/>
    <property type="match status" value="1"/>
</dbReference>
<dbReference type="InterPro" id="IPR038441">
    <property type="entry name" value="THAP_Znf_sf"/>
</dbReference>
<dbReference type="PANTHER" id="PTHR46600:SF11">
    <property type="entry name" value="THAP DOMAIN-CONTAINING PROTEIN 10"/>
    <property type="match status" value="1"/>
</dbReference>
<keyword evidence="4 5" id="KW-0238">DNA-binding</keyword>
<reference evidence="7 8" key="1">
    <citation type="submission" date="2023-01" db="EMBL/GenBank/DDBJ databases">
        <authorList>
            <person name="Whitehead M."/>
        </authorList>
    </citation>
    <scope>NUCLEOTIDE SEQUENCE [LARGE SCALE GENOMIC DNA]</scope>
</reference>
<feature type="domain" description="THAP-type" evidence="6">
    <location>
        <begin position="1"/>
        <end position="84"/>
    </location>
</feature>
<dbReference type="PANTHER" id="PTHR46600">
    <property type="entry name" value="THAP DOMAIN-CONTAINING"/>
    <property type="match status" value="1"/>
</dbReference>
<evidence type="ECO:0000256" key="1">
    <source>
        <dbReference type="ARBA" id="ARBA00022723"/>
    </source>
</evidence>
<dbReference type="GO" id="GO:0008270">
    <property type="term" value="F:zinc ion binding"/>
    <property type="evidence" value="ECO:0007669"/>
    <property type="project" value="UniProtKB-KW"/>
</dbReference>
<comment type="caution">
    <text evidence="7">The sequence shown here is derived from an EMBL/GenBank/DDBJ whole genome shotgun (WGS) entry which is preliminary data.</text>
</comment>
<keyword evidence="8" id="KW-1185">Reference proteome</keyword>
<dbReference type="SMART" id="SM00980">
    <property type="entry name" value="THAP"/>
    <property type="match status" value="1"/>
</dbReference>
<sequence length="108" mass="12165">MPTTCSAHRCTNRAKSGSNIHFFRFPLSDAERLKGWLNAIGRIGFVPNAGSRLCSDHFERSDFYDNPGGSYKLTLKNYAIPSVFEPSVHSTLLPTKLFSNEPQKKKKM</sequence>
<keyword evidence="1" id="KW-0479">Metal-binding</keyword>
<gene>
    <name evidence="7" type="ORF">MEUPH1_LOCUS24299</name>
</gene>
<keyword evidence="3" id="KW-0862">Zinc</keyword>
<organism evidence="7 8">
    <name type="scientific">Macrosiphum euphorbiae</name>
    <name type="common">potato aphid</name>
    <dbReference type="NCBI Taxonomy" id="13131"/>
    <lineage>
        <taxon>Eukaryota</taxon>
        <taxon>Metazoa</taxon>
        <taxon>Ecdysozoa</taxon>
        <taxon>Arthropoda</taxon>
        <taxon>Hexapoda</taxon>
        <taxon>Insecta</taxon>
        <taxon>Pterygota</taxon>
        <taxon>Neoptera</taxon>
        <taxon>Paraneoptera</taxon>
        <taxon>Hemiptera</taxon>
        <taxon>Sternorrhyncha</taxon>
        <taxon>Aphidomorpha</taxon>
        <taxon>Aphidoidea</taxon>
        <taxon>Aphididae</taxon>
        <taxon>Macrosiphini</taxon>
        <taxon>Macrosiphum</taxon>
    </lineage>
</organism>
<evidence type="ECO:0000256" key="4">
    <source>
        <dbReference type="ARBA" id="ARBA00023125"/>
    </source>
</evidence>
<dbReference type="InterPro" id="IPR006612">
    <property type="entry name" value="THAP_Znf"/>
</dbReference>